<name>A0A6G1FSN9_9PEZI</name>
<feature type="compositionally biased region" description="Gly residues" evidence="2">
    <location>
        <begin position="53"/>
        <end position="72"/>
    </location>
</feature>
<dbReference type="InterPro" id="IPR051726">
    <property type="entry name" value="Chitin_Synth_Reg"/>
</dbReference>
<feature type="compositionally biased region" description="Basic and acidic residues" evidence="2">
    <location>
        <begin position="215"/>
        <end position="226"/>
    </location>
</feature>
<dbReference type="Proteomes" id="UP000504638">
    <property type="component" value="Unplaced"/>
</dbReference>
<keyword evidence="1" id="KW-0677">Repeat</keyword>
<dbReference type="AlphaFoldDB" id="A0A6G1FSN9"/>
<dbReference type="SUPFAM" id="SSF81901">
    <property type="entry name" value="HCP-like"/>
    <property type="match status" value="2"/>
</dbReference>
<protein>
    <recommendedName>
        <fullName evidence="6">HCP-like protein</fullName>
    </recommendedName>
</protein>
<feature type="compositionally biased region" description="Polar residues" evidence="2">
    <location>
        <begin position="418"/>
        <end position="432"/>
    </location>
</feature>
<sequence length="992" mass="107739">MAYNQHSGSQQGPQYYGNQRPPRGPPPAPQRYDQGYDQGYDYGYDQGYNGYDGNDGYGYGDGYEDYNGGGHSASGYSQGQYGGQQGRPLPEQQRPPMNGGGRGRPPPTQQYPQGQYRNDAPRGAPPVQNFSKGHGPNPGRQPPPQNPPPSQARAPSRQAREPLVRPVSPETLSMDNPFPIFPSKKNPPKPTKPTKPAPSDPPTQGMAAMNINDGRPNREQSRRDAPQSRGGINSAGPQGHRNFSKPAQQFVPPERSATAGPGMDDFGRSVQHMPPRPSTATGSRPPPQARINPQYPPSAGGPGFSQQNIQPSYNKHESMGDIYSDYYNDSGPVSAAPEPQQNGAYKAYQPTREEEIEANMPNFDAQPVEESNIVPLNFDPQMDAARKGSPAPARQDSHRQGGYPPVNGQPDQYGGGSNQMYHQAQKVRSQPNLRGGGPAGYSYDDYGPVPDLPPNGATGYPQQPMSGAVGYGNTHPINTSIPRGPNGPRSATDPYGQGSPMGQPLSPNNRSAAPPFTRNQTAQSQWSDPGPGGVRNALPGATNPDALPAHPGPPRPAHPDALPAHPVPVRPGLMESKPPPVRQYPGGAAVPVPGPSSNNRASAEVTSRRDSDPITAEELERLRLHVRANPGDNATALQLAKSLVAAADHLGRDNPRMDPKQLQRMRERYNFDAHKVVKKLVSHNYPPAQFYLGDCYGTGALGLPVDPREAFPLYQSAAKLGHAPSAYRTAVCCELGSDDGGGTRKDPLKAVQWYKRAAALGDAAAMYKMGMILLRGLLGQQPNDMEALNWLKRAAEKADQDNPHALHELGLLYEKQRPNSRIIPDPKYAAQLFEEAARLNYKQSQQRLGLMYEYGLLGKPVDPRNSIIWYSRAAAQGEHESELALSGWYLTGLAGILEQSDTEAYLWARKAALANPPVVKALFALGYYSEVGIGCPRSLEEAKRWYGRAAAFKFPKAAERLDELKKNGAKSQRGRERLSRNNQKHRDDCVVM</sequence>
<dbReference type="InterPro" id="IPR011990">
    <property type="entry name" value="TPR-like_helical_dom_sf"/>
</dbReference>
<organism evidence="3">
    <name type="scientific">Eremomyces bilateralis CBS 781.70</name>
    <dbReference type="NCBI Taxonomy" id="1392243"/>
    <lineage>
        <taxon>Eukaryota</taxon>
        <taxon>Fungi</taxon>
        <taxon>Dikarya</taxon>
        <taxon>Ascomycota</taxon>
        <taxon>Pezizomycotina</taxon>
        <taxon>Dothideomycetes</taxon>
        <taxon>Dothideomycetes incertae sedis</taxon>
        <taxon>Eremomycetales</taxon>
        <taxon>Eremomycetaceae</taxon>
        <taxon>Eremomyces</taxon>
    </lineage>
</organism>
<evidence type="ECO:0000313" key="3">
    <source>
        <dbReference type="EMBL" id="KAF1808740.1"/>
    </source>
</evidence>
<dbReference type="GeneID" id="54422126"/>
<feature type="compositionally biased region" description="Polar residues" evidence="2">
    <location>
        <begin position="596"/>
        <end position="605"/>
    </location>
</feature>
<accession>A0A6G1FSN9</accession>
<dbReference type="RefSeq" id="XP_033530371.1">
    <property type="nucleotide sequence ID" value="XM_033681556.1"/>
</dbReference>
<gene>
    <name evidence="3 5" type="ORF">P152DRAFT_476994</name>
</gene>
<dbReference type="PANTHER" id="PTHR46430">
    <property type="entry name" value="PROTEIN SKT5-RELATED"/>
    <property type="match status" value="1"/>
</dbReference>
<dbReference type="Gene3D" id="1.25.40.10">
    <property type="entry name" value="Tetratricopeptide repeat domain"/>
    <property type="match status" value="2"/>
</dbReference>
<feature type="compositionally biased region" description="Polar residues" evidence="2">
    <location>
        <begin position="304"/>
        <end position="313"/>
    </location>
</feature>
<dbReference type="OrthoDB" id="272077at2759"/>
<dbReference type="EMBL" id="ML975179">
    <property type="protein sequence ID" value="KAF1808740.1"/>
    <property type="molecule type" value="Genomic_DNA"/>
</dbReference>
<feature type="compositionally biased region" description="Polar residues" evidence="2">
    <location>
        <begin position="1"/>
        <end position="17"/>
    </location>
</feature>
<evidence type="ECO:0000256" key="1">
    <source>
        <dbReference type="ARBA" id="ARBA00022737"/>
    </source>
</evidence>
<proteinExistence type="predicted"/>
<feature type="compositionally biased region" description="Polar residues" evidence="2">
    <location>
        <begin position="505"/>
        <end position="527"/>
    </location>
</feature>
<evidence type="ECO:0000313" key="5">
    <source>
        <dbReference type="RefSeq" id="XP_033530371.1"/>
    </source>
</evidence>
<dbReference type="InterPro" id="IPR006597">
    <property type="entry name" value="Sel1-like"/>
</dbReference>
<reference evidence="5" key="2">
    <citation type="submission" date="2020-04" db="EMBL/GenBank/DDBJ databases">
        <authorList>
            <consortium name="NCBI Genome Project"/>
        </authorList>
    </citation>
    <scope>NUCLEOTIDE SEQUENCE</scope>
    <source>
        <strain evidence="5">CBS 781.70</strain>
    </source>
</reference>
<evidence type="ECO:0000256" key="2">
    <source>
        <dbReference type="SAM" id="MobiDB-lite"/>
    </source>
</evidence>
<feature type="compositionally biased region" description="Pro residues" evidence="2">
    <location>
        <begin position="139"/>
        <end position="150"/>
    </location>
</feature>
<evidence type="ECO:0008006" key="6">
    <source>
        <dbReference type="Google" id="ProtNLM"/>
    </source>
</evidence>
<feature type="compositionally biased region" description="Low complexity" evidence="2">
    <location>
        <begin position="30"/>
        <end position="52"/>
    </location>
</feature>
<feature type="region of interest" description="Disordered" evidence="2">
    <location>
        <begin position="1"/>
        <end position="614"/>
    </location>
</feature>
<feature type="compositionally biased region" description="Basic and acidic residues" evidence="2">
    <location>
        <begin position="973"/>
        <end position="992"/>
    </location>
</feature>
<evidence type="ECO:0000313" key="4">
    <source>
        <dbReference type="Proteomes" id="UP000504638"/>
    </source>
</evidence>
<keyword evidence="4" id="KW-1185">Reference proteome</keyword>
<reference evidence="5" key="3">
    <citation type="submission" date="2025-04" db="UniProtKB">
        <authorList>
            <consortium name="RefSeq"/>
        </authorList>
    </citation>
    <scope>IDENTIFICATION</scope>
    <source>
        <strain evidence="5">CBS 781.70</strain>
    </source>
</reference>
<feature type="compositionally biased region" description="Pro residues" evidence="2">
    <location>
        <begin position="188"/>
        <end position="201"/>
    </location>
</feature>
<dbReference type="PANTHER" id="PTHR46430:SF3">
    <property type="entry name" value="ACTIVATOR OF C KINASE PROTEIN 1"/>
    <property type="match status" value="1"/>
</dbReference>
<dbReference type="SMART" id="SM00671">
    <property type="entry name" value="SEL1"/>
    <property type="match status" value="7"/>
</dbReference>
<dbReference type="Pfam" id="PF08238">
    <property type="entry name" value="Sel1"/>
    <property type="match status" value="7"/>
</dbReference>
<reference evidence="3 5" key="1">
    <citation type="submission" date="2020-01" db="EMBL/GenBank/DDBJ databases">
        <authorList>
            <consortium name="DOE Joint Genome Institute"/>
            <person name="Haridas S."/>
            <person name="Albert R."/>
            <person name="Binder M."/>
            <person name="Bloem J."/>
            <person name="Labutti K."/>
            <person name="Salamov A."/>
            <person name="Andreopoulos B."/>
            <person name="Baker S.E."/>
            <person name="Barry K."/>
            <person name="Bills G."/>
            <person name="Bluhm B.H."/>
            <person name="Cannon C."/>
            <person name="Castanera R."/>
            <person name="Culley D.E."/>
            <person name="Daum C."/>
            <person name="Ezra D."/>
            <person name="Gonzalez J.B."/>
            <person name="Henrissat B."/>
            <person name="Kuo A."/>
            <person name="Liang C."/>
            <person name="Lipzen A."/>
            <person name="Lutzoni F."/>
            <person name="Magnuson J."/>
            <person name="Mondo S."/>
            <person name="Nolan M."/>
            <person name="Ohm R."/>
            <person name="Pangilinan J."/>
            <person name="Park H.-J."/>
            <person name="Ramirez L."/>
            <person name="Alfaro M."/>
            <person name="Sun H."/>
            <person name="Tritt A."/>
            <person name="Yoshinaga Y."/>
            <person name="Zwiers L.-H."/>
            <person name="Turgeon B.G."/>
            <person name="Goodwin S.B."/>
            <person name="Spatafora J.W."/>
            <person name="Crous P.W."/>
            <person name="Grigoriev I.V."/>
        </authorList>
    </citation>
    <scope>NUCLEOTIDE SEQUENCE</scope>
    <source>
        <strain evidence="3 5">CBS 781.70</strain>
    </source>
</reference>
<feature type="region of interest" description="Disordered" evidence="2">
    <location>
        <begin position="965"/>
        <end position="992"/>
    </location>
</feature>